<evidence type="ECO:0000313" key="3">
    <source>
        <dbReference type="EMBL" id="EJK77928.1"/>
    </source>
</evidence>
<reference evidence="3 4" key="1">
    <citation type="journal article" date="2012" name="Genome Biol.">
        <title>Genome and low-iron response of an oceanic diatom adapted to chronic iron limitation.</title>
        <authorList>
            <person name="Lommer M."/>
            <person name="Specht M."/>
            <person name="Roy A.S."/>
            <person name="Kraemer L."/>
            <person name="Andreson R."/>
            <person name="Gutowska M.A."/>
            <person name="Wolf J."/>
            <person name="Bergner S.V."/>
            <person name="Schilhabel M.B."/>
            <person name="Klostermeier U.C."/>
            <person name="Beiko R.G."/>
            <person name="Rosenstiel P."/>
            <person name="Hippler M."/>
            <person name="Laroche J."/>
        </authorList>
    </citation>
    <scope>NUCLEOTIDE SEQUENCE [LARGE SCALE GENOMIC DNA]</scope>
    <source>
        <strain evidence="3 4">CCMP1005</strain>
    </source>
</reference>
<evidence type="ECO:0000313" key="4">
    <source>
        <dbReference type="Proteomes" id="UP000266841"/>
    </source>
</evidence>
<dbReference type="AlphaFoldDB" id="K0TGP8"/>
<feature type="region of interest" description="Disordered" evidence="1">
    <location>
        <begin position="1"/>
        <end position="48"/>
    </location>
</feature>
<keyword evidence="4" id="KW-1185">Reference proteome</keyword>
<dbReference type="OrthoDB" id="258143at2759"/>
<dbReference type="EMBL" id="AGNL01000219">
    <property type="protein sequence ID" value="EJK77928.1"/>
    <property type="molecule type" value="Genomic_DNA"/>
</dbReference>
<feature type="domain" description="Clp1 N-terminal" evidence="2">
    <location>
        <begin position="239"/>
        <end position="292"/>
    </location>
</feature>
<dbReference type="InterPro" id="IPR038239">
    <property type="entry name" value="Clp1_N_sf"/>
</dbReference>
<accession>K0TGP8</accession>
<name>K0TGP8_THAOC</name>
<comment type="caution">
    <text evidence="3">The sequence shown here is derived from an EMBL/GenBank/DDBJ whole genome shotgun (WGS) entry which is preliminary data.</text>
</comment>
<dbReference type="Proteomes" id="UP000266841">
    <property type="component" value="Unassembled WGS sequence"/>
</dbReference>
<dbReference type="InterPro" id="IPR032324">
    <property type="entry name" value="Clp1_N"/>
</dbReference>
<protein>
    <recommendedName>
        <fullName evidence="2">Clp1 N-terminal domain-containing protein</fullName>
    </recommendedName>
</protein>
<evidence type="ECO:0000259" key="2">
    <source>
        <dbReference type="Pfam" id="PF16573"/>
    </source>
</evidence>
<proteinExistence type="predicted"/>
<sequence length="314" mass="33720">MPTNDSSTVGRSPSPTTKARTHPRTAQGSTARRPSRQVRAAGNDGSPFCHYRDSLSEPRGRQCSCLLGVEKSSALRPCISPAPRRVAATRDDQDDTDFSTRSRVTVRQSTFRKRRDNLTSLATLLVEVKLTSGQPPQAAGSRRTMIQGGINSESTFCELPNLVWATVSDSLCHLESTLSVHTKFGPKTRNQKNLGLLGRGCLVLSGCKPRNTPTATHTPLACGGDAGGVGMKAPTTHRLSPETELRLEVGRAICSVVLKDGSAELYGAEMAQNSSINLTATKVAIYTWHGCSRCPPPLRVSLSTLDTALTPLLR</sequence>
<gene>
    <name evidence="3" type="ORF">THAOC_00203</name>
</gene>
<evidence type="ECO:0000256" key="1">
    <source>
        <dbReference type="SAM" id="MobiDB-lite"/>
    </source>
</evidence>
<organism evidence="3 4">
    <name type="scientific">Thalassiosira oceanica</name>
    <name type="common">Marine diatom</name>
    <dbReference type="NCBI Taxonomy" id="159749"/>
    <lineage>
        <taxon>Eukaryota</taxon>
        <taxon>Sar</taxon>
        <taxon>Stramenopiles</taxon>
        <taxon>Ochrophyta</taxon>
        <taxon>Bacillariophyta</taxon>
        <taxon>Coscinodiscophyceae</taxon>
        <taxon>Thalassiosirophycidae</taxon>
        <taxon>Thalassiosirales</taxon>
        <taxon>Thalassiosiraceae</taxon>
        <taxon>Thalassiosira</taxon>
    </lineage>
</organism>
<feature type="compositionally biased region" description="Polar residues" evidence="1">
    <location>
        <begin position="1"/>
        <end position="32"/>
    </location>
</feature>
<dbReference type="Gene3D" id="2.60.120.1030">
    <property type="entry name" value="Clp1, DNA binding domain"/>
    <property type="match status" value="1"/>
</dbReference>
<dbReference type="Pfam" id="PF16573">
    <property type="entry name" value="CLP1_N"/>
    <property type="match status" value="1"/>
</dbReference>